<dbReference type="Proteomes" id="UP000092445">
    <property type="component" value="Unassembled WGS sequence"/>
</dbReference>
<keyword evidence="1" id="KW-1133">Transmembrane helix</keyword>
<evidence type="ECO:0000313" key="3">
    <source>
        <dbReference type="Proteomes" id="UP000092445"/>
    </source>
</evidence>
<keyword evidence="1" id="KW-0812">Transmembrane</keyword>
<keyword evidence="3" id="KW-1185">Reference proteome</keyword>
<organism evidence="2 3">
    <name type="scientific">Glossina pallidipes</name>
    <name type="common">Tsetse fly</name>
    <dbReference type="NCBI Taxonomy" id="7398"/>
    <lineage>
        <taxon>Eukaryota</taxon>
        <taxon>Metazoa</taxon>
        <taxon>Ecdysozoa</taxon>
        <taxon>Arthropoda</taxon>
        <taxon>Hexapoda</taxon>
        <taxon>Insecta</taxon>
        <taxon>Pterygota</taxon>
        <taxon>Neoptera</taxon>
        <taxon>Endopterygota</taxon>
        <taxon>Diptera</taxon>
        <taxon>Brachycera</taxon>
        <taxon>Muscomorpha</taxon>
        <taxon>Hippoboscoidea</taxon>
        <taxon>Glossinidae</taxon>
        <taxon>Glossina</taxon>
    </lineage>
</organism>
<reference evidence="3" key="1">
    <citation type="submission" date="2014-03" db="EMBL/GenBank/DDBJ databases">
        <authorList>
            <person name="Aksoy S."/>
            <person name="Warren W."/>
            <person name="Wilson R.K."/>
        </authorList>
    </citation>
    <scope>NUCLEOTIDE SEQUENCE [LARGE SCALE GENOMIC DNA]</scope>
    <source>
        <strain evidence="3">IAEA</strain>
    </source>
</reference>
<sequence>MIDCRSFACCCRRSFFTIYRVARSLIIEVYAVNANIDKWNSFTHWFISNMTLENISTILLVALCVLLLCSMLLFLAVALIVLKGKAIDEIRDENVFYSLKSAVANIMYCVCDCILGVPEDGALTC</sequence>
<dbReference type="EnsemblMetazoa" id="GPAI026731-RA">
    <property type="protein sequence ID" value="GPAI026731-PA"/>
    <property type="gene ID" value="GPAI026731"/>
</dbReference>
<proteinExistence type="predicted"/>
<accession>A0A1A9ZVZ1</accession>
<feature type="transmembrane region" description="Helical" evidence="1">
    <location>
        <begin position="58"/>
        <end position="82"/>
    </location>
</feature>
<evidence type="ECO:0000256" key="1">
    <source>
        <dbReference type="SAM" id="Phobius"/>
    </source>
</evidence>
<dbReference type="VEuPathDB" id="VectorBase:GPAI026731"/>
<reference evidence="2" key="2">
    <citation type="submission" date="2020-05" db="UniProtKB">
        <authorList>
            <consortium name="EnsemblMetazoa"/>
        </authorList>
    </citation>
    <scope>IDENTIFICATION</scope>
    <source>
        <strain evidence="2">IAEA</strain>
    </source>
</reference>
<dbReference type="AlphaFoldDB" id="A0A1A9ZVZ1"/>
<keyword evidence="1" id="KW-0472">Membrane</keyword>
<evidence type="ECO:0000313" key="2">
    <source>
        <dbReference type="EnsemblMetazoa" id="GPAI026731-PA"/>
    </source>
</evidence>
<protein>
    <submittedName>
        <fullName evidence="2">Uncharacterized protein</fullName>
    </submittedName>
</protein>
<name>A0A1A9ZVZ1_GLOPL</name>